<dbReference type="PIRSF" id="PIRSF001220">
    <property type="entry name" value="L-ASNase_gatD"/>
    <property type="match status" value="1"/>
</dbReference>
<dbReference type="InterPro" id="IPR037152">
    <property type="entry name" value="L-asparaginase_N_sf"/>
</dbReference>
<dbReference type="InterPro" id="IPR006034">
    <property type="entry name" value="Asparaginase/glutaminase-like"/>
</dbReference>
<sequence>MSNGALDFETSHIAATLEQGRCTVDVDITQVMLKDSLDITATDRERILVACRDCAQERVVITHGTDTMAETARLLGEAGLAKTIVLTGAMVPLIMRHSDGVFNLGGALTAVQCLPHGVYISINGEVFSWDNVVKNLDLSTSVSAKTIISTESAPAAIGPYSQAVRVDNTVYCSGQIPLNPETMQVETQDFAEQAEQVFKNLQAVAEAAGGACSDFVKLNIYLTDLSNFAM</sequence>
<name>A0A7R8WVH7_9CRUS</name>
<dbReference type="AlphaFoldDB" id="A0A7R8WVH7"/>
<comment type="similarity">
    <text evidence="1">Belongs to the RutC family.</text>
</comment>
<accession>A0A7R8WVH7</accession>
<dbReference type="SUPFAM" id="SSF53774">
    <property type="entry name" value="Glutaminase/Asparaginase"/>
    <property type="match status" value="1"/>
</dbReference>
<dbReference type="InterPro" id="IPR027474">
    <property type="entry name" value="L-asparaginase_N"/>
</dbReference>
<dbReference type="PIRSF" id="PIRSF500176">
    <property type="entry name" value="L_ASNase"/>
    <property type="match status" value="1"/>
</dbReference>
<dbReference type="Pfam" id="PF01042">
    <property type="entry name" value="Ribonuc_L-PSP"/>
    <property type="match status" value="1"/>
</dbReference>
<evidence type="ECO:0000256" key="1">
    <source>
        <dbReference type="ARBA" id="ARBA00010552"/>
    </source>
</evidence>
<dbReference type="SUPFAM" id="SSF55298">
    <property type="entry name" value="YjgF-like"/>
    <property type="match status" value="1"/>
</dbReference>
<organism evidence="2">
    <name type="scientific">Cyprideis torosa</name>
    <dbReference type="NCBI Taxonomy" id="163714"/>
    <lineage>
        <taxon>Eukaryota</taxon>
        <taxon>Metazoa</taxon>
        <taxon>Ecdysozoa</taxon>
        <taxon>Arthropoda</taxon>
        <taxon>Crustacea</taxon>
        <taxon>Oligostraca</taxon>
        <taxon>Ostracoda</taxon>
        <taxon>Podocopa</taxon>
        <taxon>Podocopida</taxon>
        <taxon>Cytherocopina</taxon>
        <taxon>Cytheroidea</taxon>
        <taxon>Cytherideidae</taxon>
        <taxon>Cyprideis</taxon>
    </lineage>
</organism>
<gene>
    <name evidence="2" type="ORF">CTOB1V02_LOCUS16494</name>
</gene>
<dbReference type="InterPro" id="IPR035959">
    <property type="entry name" value="RutC-like_sf"/>
</dbReference>
<dbReference type="PANTHER" id="PTHR11803:SF39">
    <property type="entry name" value="2-IMINOBUTANOATE_2-IMINOPROPANOATE DEAMINASE"/>
    <property type="match status" value="1"/>
</dbReference>
<dbReference type="SMART" id="SM00870">
    <property type="entry name" value="Asparaginase"/>
    <property type="match status" value="1"/>
</dbReference>
<dbReference type="InterPro" id="IPR006056">
    <property type="entry name" value="RidA"/>
</dbReference>
<feature type="non-terminal residue" evidence="2">
    <location>
        <position position="1"/>
    </location>
</feature>
<dbReference type="Gene3D" id="3.30.1330.40">
    <property type="entry name" value="RutC-like"/>
    <property type="match status" value="1"/>
</dbReference>
<evidence type="ECO:0000313" key="2">
    <source>
        <dbReference type="EMBL" id="CAD7238679.1"/>
    </source>
</evidence>
<dbReference type="GO" id="GO:0005829">
    <property type="term" value="C:cytosol"/>
    <property type="evidence" value="ECO:0007669"/>
    <property type="project" value="TreeGrafter"/>
</dbReference>
<dbReference type="PROSITE" id="PS51732">
    <property type="entry name" value="ASN_GLN_ASE_3"/>
    <property type="match status" value="1"/>
</dbReference>
<dbReference type="NCBIfam" id="TIGR00004">
    <property type="entry name" value="Rid family detoxifying hydrolase"/>
    <property type="match status" value="1"/>
</dbReference>
<reference evidence="2" key="1">
    <citation type="submission" date="2020-11" db="EMBL/GenBank/DDBJ databases">
        <authorList>
            <person name="Tran Van P."/>
        </authorList>
    </citation>
    <scope>NUCLEOTIDE SEQUENCE</scope>
</reference>
<protein>
    <submittedName>
        <fullName evidence="2">Uncharacterized protein</fullName>
    </submittedName>
</protein>
<dbReference type="GO" id="GO:0004067">
    <property type="term" value="F:asparaginase activity"/>
    <property type="evidence" value="ECO:0007669"/>
    <property type="project" value="UniProtKB-UniRule"/>
</dbReference>
<dbReference type="Gene3D" id="3.40.50.1170">
    <property type="entry name" value="L-asparaginase, N-terminal domain"/>
    <property type="match status" value="1"/>
</dbReference>
<dbReference type="EMBL" id="OB706483">
    <property type="protein sequence ID" value="CAD7238679.1"/>
    <property type="molecule type" value="Genomic_DNA"/>
</dbReference>
<dbReference type="InterPro" id="IPR006175">
    <property type="entry name" value="YjgF/YER057c/UK114"/>
</dbReference>
<dbReference type="Pfam" id="PF00710">
    <property type="entry name" value="Asparaginase"/>
    <property type="match status" value="1"/>
</dbReference>
<dbReference type="InterPro" id="IPR036152">
    <property type="entry name" value="Asp/glu_Ase-like_sf"/>
</dbReference>
<dbReference type="OrthoDB" id="309640at2759"/>
<proteinExistence type="inferred from homology"/>
<dbReference type="CDD" id="cd00448">
    <property type="entry name" value="YjgF_YER057c_UK114_family"/>
    <property type="match status" value="1"/>
</dbReference>
<dbReference type="PANTHER" id="PTHR11803">
    <property type="entry name" value="2-IMINOBUTANOATE/2-IMINOPROPANOATE DEAMINASE RIDA"/>
    <property type="match status" value="1"/>
</dbReference>
<dbReference type="GO" id="GO:0019239">
    <property type="term" value="F:deaminase activity"/>
    <property type="evidence" value="ECO:0007669"/>
    <property type="project" value="TreeGrafter"/>
</dbReference>